<dbReference type="AlphaFoldDB" id="A0A9W6QY48"/>
<reference evidence="5" key="1">
    <citation type="submission" date="2023-03" db="EMBL/GenBank/DDBJ databases">
        <title>Amycolatopsis taiwanensis NBRC 103393.</title>
        <authorList>
            <person name="Ichikawa N."/>
            <person name="Sato H."/>
            <person name="Tonouchi N."/>
        </authorList>
    </citation>
    <scope>NUCLEOTIDE SEQUENCE</scope>
    <source>
        <strain evidence="5">NBRC 103393</strain>
    </source>
</reference>
<evidence type="ECO:0000256" key="2">
    <source>
        <dbReference type="ARBA" id="ARBA00022801"/>
    </source>
</evidence>
<comment type="cofactor">
    <cofactor evidence="1">
        <name>Mg(2+)</name>
        <dbReference type="ChEBI" id="CHEBI:18420"/>
    </cofactor>
</comment>
<accession>A0A9W6QY48</accession>
<sequence length="174" mass="19287">MAGVTDADDPQRFAYLAAGNARQARKRVAADVLITDQAGRVLLVDPTYKPGWDMPGGMAEANEPSRAAAERGLREELGLELNVGRLLLLEWQPPHGPWDDLLMFVFDGGTLDGEAAGALQIRDDELRAFTFVSIDDARPLLRPYVWERLQRAVRAKPHGRTVYEERPALPPQST</sequence>
<dbReference type="CDD" id="cd18876">
    <property type="entry name" value="NUDIX_Hydrolase"/>
    <property type="match status" value="1"/>
</dbReference>
<dbReference type="EMBL" id="BSTI01000002">
    <property type="protein sequence ID" value="GLY64187.1"/>
    <property type="molecule type" value="Genomic_DNA"/>
</dbReference>
<dbReference type="Proteomes" id="UP001165136">
    <property type="component" value="Unassembled WGS sequence"/>
</dbReference>
<organism evidence="5 6">
    <name type="scientific">Amycolatopsis taiwanensis</name>
    <dbReference type="NCBI Taxonomy" id="342230"/>
    <lineage>
        <taxon>Bacteria</taxon>
        <taxon>Bacillati</taxon>
        <taxon>Actinomycetota</taxon>
        <taxon>Actinomycetes</taxon>
        <taxon>Pseudonocardiales</taxon>
        <taxon>Pseudonocardiaceae</taxon>
        <taxon>Amycolatopsis</taxon>
    </lineage>
</organism>
<dbReference type="GO" id="GO:0016787">
    <property type="term" value="F:hydrolase activity"/>
    <property type="evidence" value="ECO:0007669"/>
    <property type="project" value="UniProtKB-KW"/>
</dbReference>
<dbReference type="Gene3D" id="3.90.79.10">
    <property type="entry name" value="Nucleoside Triphosphate Pyrophosphohydrolase"/>
    <property type="match status" value="1"/>
</dbReference>
<dbReference type="PROSITE" id="PS51462">
    <property type="entry name" value="NUDIX"/>
    <property type="match status" value="1"/>
</dbReference>
<evidence type="ECO:0000313" key="5">
    <source>
        <dbReference type="EMBL" id="GLY64187.1"/>
    </source>
</evidence>
<gene>
    <name evidence="5" type="ORF">Atai01_08060</name>
</gene>
<keyword evidence="2" id="KW-0378">Hydrolase</keyword>
<evidence type="ECO:0000256" key="3">
    <source>
        <dbReference type="ARBA" id="ARBA00022842"/>
    </source>
</evidence>
<dbReference type="InterPro" id="IPR015797">
    <property type="entry name" value="NUDIX_hydrolase-like_dom_sf"/>
</dbReference>
<keyword evidence="3" id="KW-0460">Magnesium</keyword>
<proteinExistence type="predicted"/>
<dbReference type="SUPFAM" id="SSF55811">
    <property type="entry name" value="Nudix"/>
    <property type="match status" value="1"/>
</dbReference>
<evidence type="ECO:0000256" key="1">
    <source>
        <dbReference type="ARBA" id="ARBA00001946"/>
    </source>
</evidence>
<comment type="caution">
    <text evidence="5">The sequence shown here is derived from an EMBL/GenBank/DDBJ whole genome shotgun (WGS) entry which is preliminary data.</text>
</comment>
<dbReference type="RefSeq" id="WP_052371929.1">
    <property type="nucleotide sequence ID" value="NZ_BSTI01000002.1"/>
</dbReference>
<name>A0A9W6QY48_9PSEU</name>
<dbReference type="InterPro" id="IPR000086">
    <property type="entry name" value="NUDIX_hydrolase_dom"/>
</dbReference>
<dbReference type="PANTHER" id="PTHR43046">
    <property type="entry name" value="GDP-MANNOSE MANNOSYL HYDROLASE"/>
    <property type="match status" value="1"/>
</dbReference>
<protein>
    <recommendedName>
        <fullName evidence="4">Nudix hydrolase domain-containing protein</fullName>
    </recommendedName>
</protein>
<evidence type="ECO:0000259" key="4">
    <source>
        <dbReference type="PROSITE" id="PS51462"/>
    </source>
</evidence>
<dbReference type="Pfam" id="PF00293">
    <property type="entry name" value="NUDIX"/>
    <property type="match status" value="1"/>
</dbReference>
<feature type="domain" description="Nudix hydrolase" evidence="4">
    <location>
        <begin position="25"/>
        <end position="154"/>
    </location>
</feature>
<dbReference type="PANTHER" id="PTHR43046:SF12">
    <property type="entry name" value="GDP-MANNOSE MANNOSYL HYDROLASE"/>
    <property type="match status" value="1"/>
</dbReference>
<keyword evidence="6" id="KW-1185">Reference proteome</keyword>
<evidence type="ECO:0000313" key="6">
    <source>
        <dbReference type="Proteomes" id="UP001165136"/>
    </source>
</evidence>